<name>A0A7Y9RVQ1_9ACTN</name>
<proteinExistence type="predicted"/>
<dbReference type="RefSeq" id="WP_179517516.1">
    <property type="nucleotide sequence ID" value="NZ_JACCAC010000001.1"/>
</dbReference>
<dbReference type="Proteomes" id="UP000544110">
    <property type="component" value="Unassembled WGS sequence"/>
</dbReference>
<dbReference type="PANTHER" id="PTHR33990:SF1">
    <property type="entry name" value="PROTEIN YJDN"/>
    <property type="match status" value="1"/>
</dbReference>
<sequence length="141" mass="14824">MATSLTPYLVFDGTAREAMTFYADVLGGRLDVVTFGQYGMEGEAADGVMHAHLLTDDGMRIMASDGAPGDPVVPGSQVNLCLNGDDLERVSAAFARLGEGGEVHVELAPQMWGDTFGQCRDRFGIVWMANVGGAPAEDAPA</sequence>
<feature type="domain" description="Glyoxalase/fosfomycin resistance/dioxygenase" evidence="1">
    <location>
        <begin position="8"/>
        <end position="128"/>
    </location>
</feature>
<dbReference type="Pfam" id="PF00903">
    <property type="entry name" value="Glyoxalase"/>
    <property type="match status" value="1"/>
</dbReference>
<organism evidence="2 3">
    <name type="scientific">Nocardioides perillae</name>
    <dbReference type="NCBI Taxonomy" id="1119534"/>
    <lineage>
        <taxon>Bacteria</taxon>
        <taxon>Bacillati</taxon>
        <taxon>Actinomycetota</taxon>
        <taxon>Actinomycetes</taxon>
        <taxon>Propionibacteriales</taxon>
        <taxon>Nocardioidaceae</taxon>
        <taxon>Nocardioides</taxon>
    </lineage>
</organism>
<comment type="caution">
    <text evidence="2">The sequence shown here is derived from an EMBL/GenBank/DDBJ whole genome shotgun (WGS) entry which is preliminary data.</text>
</comment>
<dbReference type="PANTHER" id="PTHR33990">
    <property type="entry name" value="PROTEIN YJDN-RELATED"/>
    <property type="match status" value="1"/>
</dbReference>
<keyword evidence="3" id="KW-1185">Reference proteome</keyword>
<dbReference type="InterPro" id="IPR004360">
    <property type="entry name" value="Glyas_Fos-R_dOase_dom"/>
</dbReference>
<dbReference type="InterPro" id="IPR029068">
    <property type="entry name" value="Glyas_Bleomycin-R_OHBP_Dase"/>
</dbReference>
<protein>
    <submittedName>
        <fullName evidence="2">PhnB protein</fullName>
    </submittedName>
</protein>
<dbReference type="Gene3D" id="3.10.180.10">
    <property type="entry name" value="2,3-Dihydroxybiphenyl 1,2-Dioxygenase, domain 1"/>
    <property type="match status" value="1"/>
</dbReference>
<gene>
    <name evidence="2" type="ORF">BJ989_001303</name>
</gene>
<evidence type="ECO:0000313" key="3">
    <source>
        <dbReference type="Proteomes" id="UP000544110"/>
    </source>
</evidence>
<accession>A0A7Y9RVQ1</accession>
<dbReference type="CDD" id="cd06588">
    <property type="entry name" value="PhnB_like"/>
    <property type="match status" value="1"/>
</dbReference>
<evidence type="ECO:0000259" key="1">
    <source>
        <dbReference type="Pfam" id="PF00903"/>
    </source>
</evidence>
<evidence type="ECO:0000313" key="2">
    <source>
        <dbReference type="EMBL" id="NYG54999.1"/>
    </source>
</evidence>
<reference evidence="2 3" key="1">
    <citation type="submission" date="2020-07" db="EMBL/GenBank/DDBJ databases">
        <title>Sequencing the genomes of 1000 actinobacteria strains.</title>
        <authorList>
            <person name="Klenk H.-P."/>
        </authorList>
    </citation>
    <scope>NUCLEOTIDE SEQUENCE [LARGE SCALE GENOMIC DNA]</scope>
    <source>
        <strain evidence="2 3">DSM 24552</strain>
    </source>
</reference>
<dbReference type="AlphaFoldDB" id="A0A7Y9RVQ1"/>
<dbReference type="InterPro" id="IPR028973">
    <property type="entry name" value="PhnB-like"/>
</dbReference>
<dbReference type="SUPFAM" id="SSF54593">
    <property type="entry name" value="Glyoxalase/Bleomycin resistance protein/Dihydroxybiphenyl dioxygenase"/>
    <property type="match status" value="1"/>
</dbReference>
<dbReference type="EMBL" id="JACCAC010000001">
    <property type="protein sequence ID" value="NYG54999.1"/>
    <property type="molecule type" value="Genomic_DNA"/>
</dbReference>